<evidence type="ECO:0000256" key="3">
    <source>
        <dbReference type="ARBA" id="ARBA00022989"/>
    </source>
</evidence>
<gene>
    <name evidence="7" type="ORF">MC7420_874</name>
</gene>
<keyword evidence="3 5" id="KW-1133">Transmembrane helix</keyword>
<keyword evidence="2 5" id="KW-0812">Transmembrane</keyword>
<proteinExistence type="predicted"/>
<organism evidence="7 8">
    <name type="scientific">Coleofasciculus chthonoplastes PCC 7420</name>
    <dbReference type="NCBI Taxonomy" id="118168"/>
    <lineage>
        <taxon>Bacteria</taxon>
        <taxon>Bacillati</taxon>
        <taxon>Cyanobacteriota</taxon>
        <taxon>Cyanophyceae</taxon>
        <taxon>Coleofasciculales</taxon>
        <taxon>Coleofasciculaceae</taxon>
        <taxon>Coleofasciculus</taxon>
    </lineage>
</organism>
<keyword evidence="8" id="KW-1185">Reference proteome</keyword>
<accession>B4VT94</accession>
<dbReference type="PANTHER" id="PTHR33507">
    <property type="entry name" value="INNER MEMBRANE PROTEIN YBBJ"/>
    <property type="match status" value="1"/>
</dbReference>
<dbReference type="Gene3D" id="2.40.50.140">
    <property type="entry name" value="Nucleic acid-binding proteins"/>
    <property type="match status" value="1"/>
</dbReference>
<evidence type="ECO:0000259" key="6">
    <source>
        <dbReference type="Pfam" id="PF01957"/>
    </source>
</evidence>
<dbReference type="InterPro" id="IPR012340">
    <property type="entry name" value="NA-bd_OB-fold"/>
</dbReference>
<dbReference type="AlphaFoldDB" id="B4VT94"/>
<dbReference type="eggNOG" id="COG1585">
    <property type="taxonomic scope" value="Bacteria"/>
</dbReference>
<feature type="transmembrane region" description="Helical" evidence="5">
    <location>
        <begin position="82"/>
        <end position="100"/>
    </location>
</feature>
<name>B4VT94_9CYAN</name>
<keyword evidence="4 5" id="KW-0472">Membrane</keyword>
<feature type="transmembrane region" description="Helical" evidence="5">
    <location>
        <begin position="49"/>
        <end position="70"/>
    </location>
</feature>
<comment type="subcellular location">
    <subcellularLocation>
        <location evidence="1">Membrane</location>
        <topology evidence="1">Multi-pass membrane protein</topology>
    </subcellularLocation>
</comment>
<protein>
    <submittedName>
        <fullName evidence="7">Nodulation efficiency protein D</fullName>
    </submittedName>
</protein>
<dbReference type="Proteomes" id="UP000003835">
    <property type="component" value="Unassembled WGS sequence"/>
</dbReference>
<dbReference type="STRING" id="118168.MC7420_874"/>
<evidence type="ECO:0000256" key="5">
    <source>
        <dbReference type="SAM" id="Phobius"/>
    </source>
</evidence>
<feature type="domain" description="NfeD-like C-terminal" evidence="6">
    <location>
        <begin position="119"/>
        <end position="170"/>
    </location>
</feature>
<evidence type="ECO:0000313" key="7">
    <source>
        <dbReference type="EMBL" id="EDX75000.1"/>
    </source>
</evidence>
<dbReference type="RefSeq" id="WP_006101820.1">
    <property type="nucleotide sequence ID" value="NZ_DS989851.1"/>
</dbReference>
<dbReference type="HOGENOM" id="CLU_116732_1_0_3"/>
<sequence length="170" mass="19396">MLSQVLAQATTQSTFRITPPIFWLIVGVLLCLVEFFIPKSWAKRFRFIALMMGVGALLVSFIVWQGAIALGFEWQFLMYDGFSLQVMYWMGLSFAFAIWLRPMLIRRPKYTIPEATQAQVLTEILPGETGRVMYEGSSWQACCADPEIAIAPNQTVYVVRREDNTLIVMP</sequence>
<reference evidence="7 8" key="1">
    <citation type="submission" date="2008-07" db="EMBL/GenBank/DDBJ databases">
        <authorList>
            <person name="Tandeau de Marsac N."/>
            <person name="Ferriera S."/>
            <person name="Johnson J."/>
            <person name="Kravitz S."/>
            <person name="Beeson K."/>
            <person name="Sutton G."/>
            <person name="Rogers Y.-H."/>
            <person name="Friedman R."/>
            <person name="Frazier M."/>
            <person name="Venter J.C."/>
        </authorList>
    </citation>
    <scope>NUCLEOTIDE SEQUENCE [LARGE SCALE GENOMIC DNA]</scope>
    <source>
        <strain evidence="7 8">PCC 7420</strain>
    </source>
</reference>
<dbReference type="Pfam" id="PF01957">
    <property type="entry name" value="NfeD"/>
    <property type="match status" value="1"/>
</dbReference>
<evidence type="ECO:0000256" key="2">
    <source>
        <dbReference type="ARBA" id="ARBA00022692"/>
    </source>
</evidence>
<dbReference type="GO" id="GO:0005886">
    <property type="term" value="C:plasma membrane"/>
    <property type="evidence" value="ECO:0007669"/>
    <property type="project" value="TreeGrafter"/>
</dbReference>
<evidence type="ECO:0000256" key="4">
    <source>
        <dbReference type="ARBA" id="ARBA00023136"/>
    </source>
</evidence>
<dbReference type="PANTHER" id="PTHR33507:SF3">
    <property type="entry name" value="INNER MEMBRANE PROTEIN YBBJ"/>
    <property type="match status" value="1"/>
</dbReference>
<dbReference type="EMBL" id="DS989851">
    <property type="protein sequence ID" value="EDX75000.1"/>
    <property type="molecule type" value="Genomic_DNA"/>
</dbReference>
<dbReference type="InterPro" id="IPR052165">
    <property type="entry name" value="Membrane_assoc_protease"/>
</dbReference>
<evidence type="ECO:0000256" key="1">
    <source>
        <dbReference type="ARBA" id="ARBA00004141"/>
    </source>
</evidence>
<evidence type="ECO:0000313" key="8">
    <source>
        <dbReference type="Proteomes" id="UP000003835"/>
    </source>
</evidence>
<feature type="transmembrane region" description="Helical" evidence="5">
    <location>
        <begin position="20"/>
        <end position="37"/>
    </location>
</feature>
<dbReference type="InterPro" id="IPR002810">
    <property type="entry name" value="NfeD-like_C"/>
</dbReference>